<dbReference type="Pfam" id="PF01501">
    <property type="entry name" value="Glyco_transf_8"/>
    <property type="match status" value="1"/>
</dbReference>
<dbReference type="Proteomes" id="UP001612741">
    <property type="component" value="Unassembled WGS sequence"/>
</dbReference>
<dbReference type="SUPFAM" id="SSF53448">
    <property type="entry name" value="Nucleotide-diphospho-sugar transferases"/>
    <property type="match status" value="1"/>
</dbReference>
<evidence type="ECO:0000313" key="2">
    <source>
        <dbReference type="Proteomes" id="UP001612741"/>
    </source>
</evidence>
<reference evidence="1 2" key="1">
    <citation type="submission" date="2024-10" db="EMBL/GenBank/DDBJ databases">
        <title>The Natural Products Discovery Center: Release of the First 8490 Sequenced Strains for Exploring Actinobacteria Biosynthetic Diversity.</title>
        <authorList>
            <person name="Kalkreuter E."/>
            <person name="Kautsar S.A."/>
            <person name="Yang D."/>
            <person name="Bader C.D."/>
            <person name="Teijaro C.N."/>
            <person name="Fluegel L."/>
            <person name="Davis C.M."/>
            <person name="Simpson J.R."/>
            <person name="Lauterbach L."/>
            <person name="Steele A.D."/>
            <person name="Gui C."/>
            <person name="Meng S."/>
            <person name="Li G."/>
            <person name="Viehrig K."/>
            <person name="Ye F."/>
            <person name="Su P."/>
            <person name="Kiefer A.F."/>
            <person name="Nichols A."/>
            <person name="Cepeda A.J."/>
            <person name="Yan W."/>
            <person name="Fan B."/>
            <person name="Jiang Y."/>
            <person name="Adhikari A."/>
            <person name="Zheng C.-J."/>
            <person name="Schuster L."/>
            <person name="Cowan T.M."/>
            <person name="Smanski M.J."/>
            <person name="Chevrette M.G."/>
            <person name="De Carvalho L.P.S."/>
            <person name="Shen B."/>
        </authorList>
    </citation>
    <scope>NUCLEOTIDE SEQUENCE [LARGE SCALE GENOMIC DNA]</scope>
    <source>
        <strain evidence="1 2">NPDC050545</strain>
    </source>
</reference>
<organism evidence="1 2">
    <name type="scientific">Nonomuraea typhae</name>
    <dbReference type="NCBI Taxonomy" id="2603600"/>
    <lineage>
        <taxon>Bacteria</taxon>
        <taxon>Bacillati</taxon>
        <taxon>Actinomycetota</taxon>
        <taxon>Actinomycetes</taxon>
        <taxon>Streptosporangiales</taxon>
        <taxon>Streptosporangiaceae</taxon>
        <taxon>Nonomuraea</taxon>
    </lineage>
</organism>
<name>A0ABW7YL81_9ACTN</name>
<dbReference type="Gene3D" id="3.90.550.10">
    <property type="entry name" value="Spore Coat Polysaccharide Biosynthesis Protein SpsA, Chain A"/>
    <property type="match status" value="1"/>
</dbReference>
<dbReference type="RefSeq" id="WP_397078893.1">
    <property type="nucleotide sequence ID" value="NZ_JBITGY010000001.1"/>
</dbReference>
<dbReference type="InterPro" id="IPR002495">
    <property type="entry name" value="Glyco_trans_8"/>
</dbReference>
<dbReference type="InterPro" id="IPR029044">
    <property type="entry name" value="Nucleotide-diphossugar_trans"/>
</dbReference>
<accession>A0ABW7YL81</accession>
<evidence type="ECO:0000313" key="1">
    <source>
        <dbReference type="EMBL" id="MFI6496651.1"/>
    </source>
</evidence>
<proteinExistence type="predicted"/>
<gene>
    <name evidence="1" type="ORF">ACIBG2_04670</name>
</gene>
<comment type="caution">
    <text evidence="1">The sequence shown here is derived from an EMBL/GenBank/DDBJ whole genome shotgun (WGS) entry which is preliminary data.</text>
</comment>
<keyword evidence="2" id="KW-1185">Reference proteome</keyword>
<protein>
    <submittedName>
        <fullName evidence="1">Glycosyltransferase family 8 protein</fullName>
    </submittedName>
</protein>
<dbReference type="EMBL" id="JBITGY010000001">
    <property type="protein sequence ID" value="MFI6496651.1"/>
    <property type="molecule type" value="Genomic_DNA"/>
</dbReference>
<sequence>MFAVGLCVDERYLLPSLVVLESVASTLPPSVRREVAVRVLTLDLTPQHAVTMAHLAARLGFGSFDLRWARPMREAVMADTGYISVTAYLRFQFTPAFLARPYLIYIDADTLAVDDISTPLADLPDDRLGLVIDEFGPVVGRGHGLPGLLADRPELAGRPYFNSGMWWAPTGLLPVLRTGVRAALRSGRRYIFHNDQDALNLWLLHSDAAHPVSGRFNTYELACFLERGTWTRRYTTRAPYPADVALLHFVGSAKPWLPMCPPTEHVRLYRTRLRDALRTVHRLGDLSLDSYALGRA</sequence>